<proteinExistence type="predicted"/>
<dbReference type="EMBL" id="LR796403">
    <property type="protein sequence ID" value="CAB4141975.1"/>
    <property type="molecule type" value="Genomic_DNA"/>
</dbReference>
<evidence type="ECO:0000313" key="1">
    <source>
        <dbReference type="EMBL" id="CAB4141975.1"/>
    </source>
</evidence>
<name>A0A6J5M4R8_9CAUD</name>
<gene>
    <name evidence="1" type="ORF">UFOVP423_9</name>
</gene>
<reference evidence="1" key="1">
    <citation type="submission" date="2020-04" db="EMBL/GenBank/DDBJ databases">
        <authorList>
            <person name="Chiriac C."/>
            <person name="Salcher M."/>
            <person name="Ghai R."/>
            <person name="Kavagutti S V."/>
        </authorList>
    </citation>
    <scope>NUCLEOTIDE SEQUENCE</scope>
</reference>
<accession>A0A6J5M4R8</accession>
<sequence length="107" mass="10858">MAYNNVAQRIAVTVDSTTPVKLFGSNTATRIGWRVVIPTSLGSGIGVRFQVQTAGSTAPTKADMLVGCSARGEAGALVVDGASASLDVYAVLESGASISLKGEEILS</sequence>
<protein>
    <submittedName>
        <fullName evidence="1">Uncharacterized protein</fullName>
    </submittedName>
</protein>
<organism evidence="1">
    <name type="scientific">uncultured Caudovirales phage</name>
    <dbReference type="NCBI Taxonomy" id="2100421"/>
    <lineage>
        <taxon>Viruses</taxon>
        <taxon>Duplodnaviria</taxon>
        <taxon>Heunggongvirae</taxon>
        <taxon>Uroviricota</taxon>
        <taxon>Caudoviricetes</taxon>
        <taxon>Peduoviridae</taxon>
        <taxon>Maltschvirus</taxon>
        <taxon>Maltschvirus maltsch</taxon>
    </lineage>
</organism>